<dbReference type="HAMAP" id="MF_00524">
    <property type="entry name" value="Glucokinase"/>
    <property type="match status" value="1"/>
</dbReference>
<feature type="binding site" evidence="3">
    <location>
        <begin position="33"/>
        <end position="38"/>
    </location>
    <ligand>
        <name>ATP</name>
        <dbReference type="ChEBI" id="CHEBI:30616"/>
    </ligand>
</feature>
<proteinExistence type="inferred from homology"/>
<dbReference type="EC" id="2.7.1.2" evidence="3"/>
<keyword evidence="6" id="KW-1185">Reference proteome</keyword>
<dbReference type="GO" id="GO:0004340">
    <property type="term" value="F:glucokinase activity"/>
    <property type="evidence" value="ECO:0007669"/>
    <property type="project" value="UniProtKB-EC"/>
</dbReference>
<keyword evidence="3" id="KW-0547">Nucleotide-binding</keyword>
<dbReference type="SUPFAM" id="SSF53067">
    <property type="entry name" value="Actin-like ATPase domain"/>
    <property type="match status" value="1"/>
</dbReference>
<dbReference type="InterPro" id="IPR050201">
    <property type="entry name" value="Bacterial_glucokinase"/>
</dbReference>
<dbReference type="NCBIfam" id="NF009073">
    <property type="entry name" value="PRK12408.1"/>
    <property type="match status" value="1"/>
</dbReference>
<dbReference type="PANTHER" id="PTHR47690">
    <property type="entry name" value="GLUCOKINASE"/>
    <property type="match status" value="1"/>
</dbReference>
<dbReference type="RefSeq" id="WP_302722325.1">
    <property type="nucleotide sequence ID" value="NZ_JAULRU010000514.1"/>
</dbReference>
<reference evidence="5 6" key="1">
    <citation type="submission" date="2023-11" db="EMBL/GenBank/DDBJ databases">
        <title>Gilvimarinus fulvus sp. nov., isolated from the surface of Kelp.</title>
        <authorList>
            <person name="Sun Y.Y."/>
            <person name="Gong Y."/>
            <person name="Du Z.J."/>
        </authorList>
    </citation>
    <scope>NUCLEOTIDE SEQUENCE [LARGE SCALE GENOMIC DNA]</scope>
    <source>
        <strain evidence="5 6">SDUM040013</strain>
    </source>
</reference>
<comment type="similarity">
    <text evidence="3 4">Belongs to the bacterial glucokinase family.</text>
</comment>
<dbReference type="EMBL" id="JAXAFO010000023">
    <property type="protein sequence ID" value="MDX6850333.1"/>
    <property type="molecule type" value="Genomic_DNA"/>
</dbReference>
<name>A0ABU4RZP2_9GAMM</name>
<comment type="subcellular location">
    <subcellularLocation>
        <location evidence="3">Cytoplasm</location>
    </subcellularLocation>
</comment>
<protein>
    <recommendedName>
        <fullName evidence="3">Glucokinase</fullName>
        <ecNumber evidence="3">2.7.1.2</ecNumber>
    </recommendedName>
    <alternativeName>
        <fullName evidence="3">Glucose kinase</fullName>
    </alternativeName>
</protein>
<accession>A0ABU4RZP2</accession>
<comment type="caution">
    <text evidence="5">The sequence shown here is derived from an EMBL/GenBank/DDBJ whole genome shotgun (WGS) entry which is preliminary data.</text>
</comment>
<evidence type="ECO:0000256" key="4">
    <source>
        <dbReference type="RuleBase" id="RU004046"/>
    </source>
</evidence>
<keyword evidence="3" id="KW-0963">Cytoplasm</keyword>
<evidence type="ECO:0000313" key="6">
    <source>
        <dbReference type="Proteomes" id="UP001273505"/>
    </source>
</evidence>
<dbReference type="Pfam" id="PF02685">
    <property type="entry name" value="Glucokinase"/>
    <property type="match status" value="1"/>
</dbReference>
<evidence type="ECO:0000256" key="1">
    <source>
        <dbReference type="ARBA" id="ARBA00022679"/>
    </source>
</evidence>
<keyword evidence="3" id="KW-0067">ATP-binding</keyword>
<dbReference type="Gene3D" id="3.40.367.20">
    <property type="match status" value="1"/>
</dbReference>
<sequence length="352" mass="37669">MVVAVHRLQESAKLPSSSAYLGEEPNMSIILVADIGGTNGRFGLVNACTHGKGYNAEKQISLASGDYPTLADMIRDYVKQADVPMPKFACLAIAGPIQDGHVKVTNLNWEFSISKLRDELNMQALDVINDYSALAYAAPHLQANDKKTLYSKDANPYAPIGVMGPGTGFGAALLAPVSNGWKIIPTEGGHCSFAPTTDTEIAILQEMRKQHDHVSIEHLLSGQGLVSIYRSIAVIEGAEAEDLSPADVSARGMKHQDPLCEQALQSFCNILGSVAGDKALSWGAMGGIYLGGGIVPKIADYLPQTDFIKRYLNKGIMRGYVEDIPVHMVTNDKAALIGSAAWLVDTTQALQS</sequence>
<gene>
    <name evidence="3 5" type="primary">glk</name>
    <name evidence="5" type="ORF">SCD92_13245</name>
</gene>
<evidence type="ECO:0000313" key="5">
    <source>
        <dbReference type="EMBL" id="MDX6850333.1"/>
    </source>
</evidence>
<dbReference type="InterPro" id="IPR003836">
    <property type="entry name" value="Glucokinase"/>
</dbReference>
<keyword evidence="3" id="KW-0324">Glycolysis</keyword>
<keyword evidence="2 3" id="KW-0418">Kinase</keyword>
<evidence type="ECO:0000256" key="3">
    <source>
        <dbReference type="HAMAP-Rule" id="MF_00524"/>
    </source>
</evidence>
<dbReference type="NCBIfam" id="TIGR00749">
    <property type="entry name" value="glk"/>
    <property type="match status" value="1"/>
</dbReference>
<dbReference type="InterPro" id="IPR043129">
    <property type="entry name" value="ATPase_NBD"/>
</dbReference>
<comment type="catalytic activity">
    <reaction evidence="3">
        <text>D-glucose + ATP = D-glucose 6-phosphate + ADP + H(+)</text>
        <dbReference type="Rhea" id="RHEA:17825"/>
        <dbReference type="ChEBI" id="CHEBI:4167"/>
        <dbReference type="ChEBI" id="CHEBI:15378"/>
        <dbReference type="ChEBI" id="CHEBI:30616"/>
        <dbReference type="ChEBI" id="CHEBI:61548"/>
        <dbReference type="ChEBI" id="CHEBI:456216"/>
        <dbReference type="EC" id="2.7.1.2"/>
    </reaction>
</comment>
<keyword evidence="1 3" id="KW-0808">Transferase</keyword>
<dbReference type="CDD" id="cd24008">
    <property type="entry name" value="ASKHA_NBD_GLK"/>
    <property type="match status" value="1"/>
</dbReference>
<dbReference type="PANTHER" id="PTHR47690:SF1">
    <property type="entry name" value="GLUCOKINASE"/>
    <property type="match status" value="1"/>
</dbReference>
<dbReference type="Proteomes" id="UP001273505">
    <property type="component" value="Unassembled WGS sequence"/>
</dbReference>
<organism evidence="5 6">
    <name type="scientific">Gilvimarinus gilvus</name>
    <dbReference type="NCBI Taxonomy" id="3058038"/>
    <lineage>
        <taxon>Bacteria</taxon>
        <taxon>Pseudomonadati</taxon>
        <taxon>Pseudomonadota</taxon>
        <taxon>Gammaproteobacteria</taxon>
        <taxon>Cellvibrionales</taxon>
        <taxon>Cellvibrionaceae</taxon>
        <taxon>Gilvimarinus</taxon>
    </lineage>
</organism>
<dbReference type="Gene3D" id="3.30.420.40">
    <property type="match status" value="1"/>
</dbReference>
<evidence type="ECO:0000256" key="2">
    <source>
        <dbReference type="ARBA" id="ARBA00022777"/>
    </source>
</evidence>